<dbReference type="PANTHER" id="PTHR31722:SF62">
    <property type="entry name" value="EMB|CAB62433.1"/>
    <property type="match status" value="1"/>
</dbReference>
<name>A0A5N6NJ58_9ASTR</name>
<evidence type="ECO:0000313" key="3">
    <source>
        <dbReference type="Proteomes" id="UP000326396"/>
    </source>
</evidence>
<keyword evidence="3" id="KW-1185">Reference proteome</keyword>
<gene>
    <name evidence="2" type="ORF">E3N88_20211</name>
</gene>
<protein>
    <submittedName>
        <fullName evidence="2">Uncharacterized protein</fullName>
    </submittedName>
</protein>
<dbReference type="AlphaFoldDB" id="A0A5N6NJ58"/>
<dbReference type="OrthoDB" id="1927989at2759"/>
<reference evidence="2 3" key="1">
    <citation type="submission" date="2019-05" db="EMBL/GenBank/DDBJ databases">
        <title>Mikania micrantha, genome provides insights into the molecular mechanism of rapid growth.</title>
        <authorList>
            <person name="Liu B."/>
        </authorList>
    </citation>
    <scope>NUCLEOTIDE SEQUENCE [LARGE SCALE GENOMIC DNA]</scope>
    <source>
        <strain evidence="2">NLD-2019</strain>
        <tissue evidence="2">Leaf</tissue>
    </source>
</reference>
<evidence type="ECO:0000256" key="1">
    <source>
        <dbReference type="SAM" id="MobiDB-lite"/>
    </source>
</evidence>
<organism evidence="2 3">
    <name type="scientific">Mikania micrantha</name>
    <name type="common">bitter vine</name>
    <dbReference type="NCBI Taxonomy" id="192012"/>
    <lineage>
        <taxon>Eukaryota</taxon>
        <taxon>Viridiplantae</taxon>
        <taxon>Streptophyta</taxon>
        <taxon>Embryophyta</taxon>
        <taxon>Tracheophyta</taxon>
        <taxon>Spermatophyta</taxon>
        <taxon>Magnoliopsida</taxon>
        <taxon>eudicotyledons</taxon>
        <taxon>Gunneridae</taxon>
        <taxon>Pentapetalae</taxon>
        <taxon>asterids</taxon>
        <taxon>campanulids</taxon>
        <taxon>Asterales</taxon>
        <taxon>Asteraceae</taxon>
        <taxon>Asteroideae</taxon>
        <taxon>Heliantheae alliance</taxon>
        <taxon>Eupatorieae</taxon>
        <taxon>Mikania</taxon>
    </lineage>
</organism>
<sequence>MYNHHQQNSDHPKPTFNPPISPRISFSNDFAESVHSRSQILKSTRDYSAPPVSSDFEFSVSTNAMMTADELFFKGRLLPFKDAGGGSVSGQKTTLRDELLAGEDDDATGVSFRPPKASSTRWKGFLGLRKSHIGSKRSDKGDGSRSGQDPVLASKTSQEEDRVVAGISNSRRNEKMTVVKRWDGTGVHSSEATTRPVFPDLNEEVAAQTSYRQFDLNQEPCVDDDVNMECYAGEQSHPPEVAVKE</sequence>
<feature type="region of interest" description="Disordered" evidence="1">
    <location>
        <begin position="132"/>
        <end position="170"/>
    </location>
</feature>
<evidence type="ECO:0000313" key="2">
    <source>
        <dbReference type="EMBL" id="KAD4888138.1"/>
    </source>
</evidence>
<accession>A0A5N6NJ58</accession>
<proteinExistence type="predicted"/>
<dbReference type="EMBL" id="SZYD01000011">
    <property type="protein sequence ID" value="KAD4888138.1"/>
    <property type="molecule type" value="Genomic_DNA"/>
</dbReference>
<dbReference type="Proteomes" id="UP000326396">
    <property type="component" value="Linkage Group LG19"/>
</dbReference>
<comment type="caution">
    <text evidence="2">The sequence shown here is derived from an EMBL/GenBank/DDBJ whole genome shotgun (WGS) entry which is preliminary data.</text>
</comment>
<dbReference type="PANTHER" id="PTHR31722">
    <property type="entry name" value="OS06G0675200 PROTEIN"/>
    <property type="match status" value="1"/>
</dbReference>
<feature type="region of interest" description="Disordered" evidence="1">
    <location>
        <begin position="1"/>
        <end position="24"/>
    </location>
</feature>